<name>A0A501W8G8_9BACT</name>
<dbReference type="PANTHER" id="PTHR38439:SF3">
    <property type="entry name" value="COPPER-RESISTANT CUPROPROTEIN COPI"/>
    <property type="match status" value="1"/>
</dbReference>
<dbReference type="InterPro" id="IPR050845">
    <property type="entry name" value="Cu-binding_ET"/>
</dbReference>
<sequence length="186" mass="20334">MMTTAMSKYKILMLSLIFGTLWGCGPKDTDKEQESLKAQLKDTATAASAPLMEDTDTVMQKVAELELHALGNTLDEIRYSKDTLEVKAGEHIKFTFVNEGVDMPMVHNVVFTAPGKYKEVALAGDSIGASGNYIPQSDDVIAATPIALPGQTVELEFMAPTKPGLYDFVCTYPDHWQKMNGVLVVK</sequence>
<evidence type="ECO:0000256" key="4">
    <source>
        <dbReference type="ARBA" id="ARBA00023008"/>
    </source>
</evidence>
<evidence type="ECO:0000256" key="2">
    <source>
        <dbReference type="ARBA" id="ARBA00022723"/>
    </source>
</evidence>
<evidence type="ECO:0000313" key="6">
    <source>
        <dbReference type="EMBL" id="TPE45909.1"/>
    </source>
</evidence>
<dbReference type="PANTHER" id="PTHR38439">
    <property type="entry name" value="AURACYANIN-B"/>
    <property type="match status" value="1"/>
</dbReference>
<protein>
    <submittedName>
        <fullName evidence="6">Azurin</fullName>
    </submittedName>
</protein>
<keyword evidence="2" id="KW-0479">Metal-binding</keyword>
<evidence type="ECO:0000256" key="3">
    <source>
        <dbReference type="ARBA" id="ARBA00022982"/>
    </source>
</evidence>
<keyword evidence="4" id="KW-0186">Copper</keyword>
<dbReference type="Pfam" id="PF00127">
    <property type="entry name" value="Copper-bind"/>
    <property type="match status" value="1"/>
</dbReference>
<reference evidence="6 7" key="1">
    <citation type="submission" date="2019-06" db="EMBL/GenBank/DDBJ databases">
        <title>A novel bacterium of genus Pontibacter, isolated from marine sediment.</title>
        <authorList>
            <person name="Huang H."/>
            <person name="Mo K."/>
            <person name="Hu Y."/>
        </authorList>
    </citation>
    <scope>NUCLEOTIDE SEQUENCE [LARGE SCALE GENOMIC DNA]</scope>
    <source>
        <strain evidence="6 7">HB172049</strain>
    </source>
</reference>
<evidence type="ECO:0000259" key="5">
    <source>
        <dbReference type="Pfam" id="PF00127"/>
    </source>
</evidence>
<dbReference type="OrthoDB" id="9814063at2"/>
<dbReference type="CDD" id="cd04233">
    <property type="entry name" value="Auracyanin"/>
    <property type="match status" value="1"/>
</dbReference>
<dbReference type="RefSeq" id="WP_140618364.1">
    <property type="nucleotide sequence ID" value="NZ_VFRQ01000001.1"/>
</dbReference>
<accession>A0A501W8G8</accession>
<dbReference type="GO" id="GO:0005507">
    <property type="term" value="F:copper ion binding"/>
    <property type="evidence" value="ECO:0007669"/>
    <property type="project" value="InterPro"/>
</dbReference>
<dbReference type="PROSITE" id="PS00196">
    <property type="entry name" value="COPPER_BLUE"/>
    <property type="match status" value="1"/>
</dbReference>
<evidence type="ECO:0000256" key="1">
    <source>
        <dbReference type="ARBA" id="ARBA00022448"/>
    </source>
</evidence>
<dbReference type="SUPFAM" id="SSF49503">
    <property type="entry name" value="Cupredoxins"/>
    <property type="match status" value="1"/>
</dbReference>
<dbReference type="Proteomes" id="UP000316727">
    <property type="component" value="Unassembled WGS sequence"/>
</dbReference>
<gene>
    <name evidence="6" type="ORF">FJM65_00765</name>
</gene>
<dbReference type="AlphaFoldDB" id="A0A501W8G8"/>
<dbReference type="GO" id="GO:0009055">
    <property type="term" value="F:electron transfer activity"/>
    <property type="evidence" value="ECO:0007669"/>
    <property type="project" value="InterPro"/>
</dbReference>
<proteinExistence type="predicted"/>
<dbReference type="Gene3D" id="2.60.40.420">
    <property type="entry name" value="Cupredoxins - blue copper proteins"/>
    <property type="match status" value="1"/>
</dbReference>
<evidence type="ECO:0000313" key="7">
    <source>
        <dbReference type="Proteomes" id="UP000316727"/>
    </source>
</evidence>
<keyword evidence="7" id="KW-1185">Reference proteome</keyword>
<feature type="domain" description="Blue (type 1) copper" evidence="5">
    <location>
        <begin position="75"/>
        <end position="186"/>
    </location>
</feature>
<dbReference type="EMBL" id="VFRQ01000001">
    <property type="protein sequence ID" value="TPE45909.1"/>
    <property type="molecule type" value="Genomic_DNA"/>
</dbReference>
<dbReference type="InterPro" id="IPR028871">
    <property type="entry name" value="BlueCu_1_BS"/>
</dbReference>
<keyword evidence="1" id="KW-0813">Transport</keyword>
<keyword evidence="3" id="KW-0249">Electron transport</keyword>
<organism evidence="6 7">
    <name type="scientific">Pontibacter mangrovi</name>
    <dbReference type="NCBI Taxonomy" id="2589816"/>
    <lineage>
        <taxon>Bacteria</taxon>
        <taxon>Pseudomonadati</taxon>
        <taxon>Bacteroidota</taxon>
        <taxon>Cytophagia</taxon>
        <taxon>Cytophagales</taxon>
        <taxon>Hymenobacteraceae</taxon>
        <taxon>Pontibacter</taxon>
    </lineage>
</organism>
<dbReference type="InterPro" id="IPR008972">
    <property type="entry name" value="Cupredoxin"/>
</dbReference>
<comment type="caution">
    <text evidence="6">The sequence shown here is derived from an EMBL/GenBank/DDBJ whole genome shotgun (WGS) entry which is preliminary data.</text>
</comment>
<dbReference type="InterPro" id="IPR000923">
    <property type="entry name" value="BlueCu_1"/>
</dbReference>